<evidence type="ECO:0000259" key="5">
    <source>
        <dbReference type="PROSITE" id="PS50862"/>
    </source>
</evidence>
<dbReference type="InterPro" id="IPR044136">
    <property type="entry name" value="Lys-tRNA-ligase_II_N"/>
</dbReference>
<dbReference type="Gene3D" id="3.30.930.10">
    <property type="entry name" value="Bira Bifunctional Protein, Domain 2"/>
    <property type="match status" value="1"/>
</dbReference>
<dbReference type="CDD" id="cd04322">
    <property type="entry name" value="LysRS_N"/>
    <property type="match status" value="1"/>
</dbReference>
<dbReference type="STRING" id="1802439.A2589_01375"/>
<evidence type="ECO:0000313" key="7">
    <source>
        <dbReference type="Proteomes" id="UP000177838"/>
    </source>
</evidence>
<comment type="caution">
    <text evidence="6">The sequence shown here is derived from an EMBL/GenBank/DDBJ whole genome shotgun (WGS) entry which is preliminary data.</text>
</comment>
<proteinExistence type="predicted"/>
<evidence type="ECO:0000256" key="1">
    <source>
        <dbReference type="ARBA" id="ARBA00022598"/>
    </source>
</evidence>
<dbReference type="InterPro" id="IPR006195">
    <property type="entry name" value="aa-tRNA-synth_II"/>
</dbReference>
<dbReference type="AlphaFoldDB" id="A0A1G2QFU1"/>
<evidence type="ECO:0000256" key="3">
    <source>
        <dbReference type="ARBA" id="ARBA00022840"/>
    </source>
</evidence>
<dbReference type="PANTHER" id="PTHR42918:SF15">
    <property type="entry name" value="LYSINE--TRNA LIGASE, CHLOROPLASTIC_MITOCHONDRIAL"/>
    <property type="match status" value="1"/>
</dbReference>
<evidence type="ECO:0000313" key="6">
    <source>
        <dbReference type="EMBL" id="OHA59495.1"/>
    </source>
</evidence>
<organism evidence="6 7">
    <name type="scientific">Candidatus Vogelbacteria bacterium RIFOXYD1_FULL_46_19</name>
    <dbReference type="NCBI Taxonomy" id="1802439"/>
    <lineage>
        <taxon>Bacteria</taxon>
        <taxon>Candidatus Vogeliibacteriota</taxon>
    </lineage>
</organism>
<dbReference type="PROSITE" id="PS50862">
    <property type="entry name" value="AA_TRNA_LIGASE_II"/>
    <property type="match status" value="1"/>
</dbReference>
<sequence>MASLDEIRVERERKLGLLKAAGQEVYPATVERTGDLASIVADWDHLVEIGAEVRLAGRVRAIRGQGAVVFIDLDDGSARLQGLLKSDALDGEAFNLFKDTVDLGDFIELGGSLFITERGEKTLAVADWRMLVKTLLPLPDKWHGLTDDDARFRKRYLDILMNEETRDLFVLKARFWDEVRSFLKQRGFLEVETPTLELSTGGAEANPFKTHHDDFDLDVFLRISVGELWQKRLLAAGFPKTFEIGRVYRNEGSSPEHLQEFTNIEFYAAYLSFANGKKLIQELYRTLAQNVFGRTSFEVKGHNFDLAADWEELDYVKTIEKMLGINVLEASESALKAKLTELGVTYEGENRERLADSLWKFCRKQISGPAFLVNHPKLVAPLSKEHPEDSRLTLTCQVILAGSELGRAHAELNDPADQAERFRVQQELLAGGDKEAMMPDSDFVEMLEHGMPPAFGFGFGERLFSYLAGKSIRETQIFPLVRPKDNQ</sequence>
<dbReference type="InterPro" id="IPR045864">
    <property type="entry name" value="aa-tRNA-synth_II/BPL/LPL"/>
</dbReference>
<dbReference type="SUPFAM" id="SSF55681">
    <property type="entry name" value="Class II aaRS and biotin synthetases"/>
    <property type="match status" value="1"/>
</dbReference>
<dbReference type="GO" id="GO:0005524">
    <property type="term" value="F:ATP binding"/>
    <property type="evidence" value="ECO:0007669"/>
    <property type="project" value="UniProtKB-KW"/>
</dbReference>
<keyword evidence="4" id="KW-0030">Aminoacyl-tRNA synthetase</keyword>
<dbReference type="EMBL" id="MHTK01000006">
    <property type="protein sequence ID" value="OHA59495.1"/>
    <property type="molecule type" value="Genomic_DNA"/>
</dbReference>
<feature type="domain" description="Aminoacyl-transfer RNA synthetases class-II family profile" evidence="5">
    <location>
        <begin position="179"/>
        <end position="483"/>
    </location>
</feature>
<keyword evidence="3" id="KW-0067">ATP-binding</keyword>
<dbReference type="InterPro" id="IPR018149">
    <property type="entry name" value="Lys-tRNA-synth_II_C"/>
</dbReference>
<dbReference type="Gene3D" id="2.40.50.140">
    <property type="entry name" value="Nucleic acid-binding proteins"/>
    <property type="match status" value="1"/>
</dbReference>
<evidence type="ECO:0000256" key="2">
    <source>
        <dbReference type="ARBA" id="ARBA00022741"/>
    </source>
</evidence>
<evidence type="ECO:0000256" key="4">
    <source>
        <dbReference type="ARBA" id="ARBA00023146"/>
    </source>
</evidence>
<dbReference type="Pfam" id="PF01336">
    <property type="entry name" value="tRNA_anti-codon"/>
    <property type="match status" value="1"/>
</dbReference>
<dbReference type="PRINTS" id="PR00982">
    <property type="entry name" value="TRNASYNTHLYS"/>
</dbReference>
<dbReference type="Pfam" id="PF00152">
    <property type="entry name" value="tRNA-synt_2"/>
    <property type="match status" value="1"/>
</dbReference>
<dbReference type="GO" id="GO:0004824">
    <property type="term" value="F:lysine-tRNA ligase activity"/>
    <property type="evidence" value="ECO:0007669"/>
    <property type="project" value="InterPro"/>
</dbReference>
<keyword evidence="1" id="KW-0436">Ligase</keyword>
<dbReference type="GO" id="GO:0000049">
    <property type="term" value="F:tRNA binding"/>
    <property type="evidence" value="ECO:0007669"/>
    <property type="project" value="TreeGrafter"/>
</dbReference>
<keyword evidence="2" id="KW-0547">Nucleotide-binding</keyword>
<dbReference type="GO" id="GO:0005829">
    <property type="term" value="C:cytosol"/>
    <property type="evidence" value="ECO:0007669"/>
    <property type="project" value="TreeGrafter"/>
</dbReference>
<dbReference type="InterPro" id="IPR004364">
    <property type="entry name" value="Aa-tRNA-synt_II"/>
</dbReference>
<dbReference type="SUPFAM" id="SSF50249">
    <property type="entry name" value="Nucleic acid-binding proteins"/>
    <property type="match status" value="1"/>
</dbReference>
<dbReference type="PANTHER" id="PTHR42918">
    <property type="entry name" value="LYSYL-TRNA SYNTHETASE"/>
    <property type="match status" value="1"/>
</dbReference>
<reference evidence="6 7" key="1">
    <citation type="journal article" date="2016" name="Nat. Commun.">
        <title>Thousands of microbial genomes shed light on interconnected biogeochemical processes in an aquifer system.</title>
        <authorList>
            <person name="Anantharaman K."/>
            <person name="Brown C.T."/>
            <person name="Hug L.A."/>
            <person name="Sharon I."/>
            <person name="Castelle C.J."/>
            <person name="Probst A.J."/>
            <person name="Thomas B.C."/>
            <person name="Singh A."/>
            <person name="Wilkins M.J."/>
            <person name="Karaoz U."/>
            <person name="Brodie E.L."/>
            <person name="Williams K.H."/>
            <person name="Hubbard S.S."/>
            <person name="Banfield J.F."/>
        </authorList>
    </citation>
    <scope>NUCLEOTIDE SEQUENCE [LARGE SCALE GENOMIC DNA]</scope>
</reference>
<accession>A0A1G2QFU1</accession>
<name>A0A1G2QFU1_9BACT</name>
<dbReference type="InterPro" id="IPR012340">
    <property type="entry name" value="NA-bd_OB-fold"/>
</dbReference>
<gene>
    <name evidence="6" type="ORF">A2589_01375</name>
</gene>
<dbReference type="Proteomes" id="UP000177838">
    <property type="component" value="Unassembled WGS sequence"/>
</dbReference>
<dbReference type="InterPro" id="IPR004365">
    <property type="entry name" value="NA-bd_OB_tRNA"/>
</dbReference>
<protein>
    <recommendedName>
        <fullName evidence="5">Aminoacyl-transfer RNA synthetases class-II family profile domain-containing protein</fullName>
    </recommendedName>
</protein>
<dbReference type="GO" id="GO:0006430">
    <property type="term" value="P:lysyl-tRNA aminoacylation"/>
    <property type="evidence" value="ECO:0007669"/>
    <property type="project" value="InterPro"/>
</dbReference>